<feature type="coiled-coil region" evidence="3">
    <location>
        <begin position="219"/>
        <end position="246"/>
    </location>
</feature>
<protein>
    <submittedName>
        <fullName evidence="4">Efflux transporter, outer membrane factor (OMF) lipoprotein, NodT family</fullName>
    </submittedName>
</protein>
<dbReference type="AlphaFoldDB" id="A0A1H9HWE1"/>
<dbReference type="EMBL" id="FOFS01000009">
    <property type="protein sequence ID" value="SEQ66572.1"/>
    <property type="molecule type" value="Genomic_DNA"/>
</dbReference>
<keyword evidence="5" id="KW-1185">Reference proteome</keyword>
<dbReference type="PANTHER" id="PTHR30203">
    <property type="entry name" value="OUTER MEMBRANE CATION EFFLUX PROTEIN"/>
    <property type="match status" value="1"/>
</dbReference>
<evidence type="ECO:0000256" key="1">
    <source>
        <dbReference type="ARBA" id="ARBA00007613"/>
    </source>
</evidence>
<name>A0A1H9HWE1_9GAMM</name>
<dbReference type="RefSeq" id="WP_093286408.1">
    <property type="nucleotide sequence ID" value="NZ_FOFS01000009.1"/>
</dbReference>
<feature type="chain" id="PRO_5011330617" evidence="2">
    <location>
        <begin position="22"/>
        <end position="470"/>
    </location>
</feature>
<dbReference type="PANTHER" id="PTHR30203:SF33">
    <property type="entry name" value="BLR4455 PROTEIN"/>
    <property type="match status" value="1"/>
</dbReference>
<keyword evidence="2" id="KW-0472">Membrane</keyword>
<dbReference type="Pfam" id="PF02321">
    <property type="entry name" value="OEP"/>
    <property type="match status" value="2"/>
</dbReference>
<dbReference type="GO" id="GO:0015562">
    <property type="term" value="F:efflux transmembrane transporter activity"/>
    <property type="evidence" value="ECO:0007669"/>
    <property type="project" value="InterPro"/>
</dbReference>
<dbReference type="Proteomes" id="UP000199233">
    <property type="component" value="Unassembled WGS sequence"/>
</dbReference>
<comment type="similarity">
    <text evidence="1 2">Belongs to the outer membrane factor (OMF) (TC 1.B.17) family.</text>
</comment>
<keyword evidence="2" id="KW-0812">Transmembrane</keyword>
<feature type="signal peptide" evidence="2">
    <location>
        <begin position="1"/>
        <end position="21"/>
    </location>
</feature>
<evidence type="ECO:0000313" key="5">
    <source>
        <dbReference type="Proteomes" id="UP000199233"/>
    </source>
</evidence>
<dbReference type="GO" id="GO:0009279">
    <property type="term" value="C:cell outer membrane"/>
    <property type="evidence" value="ECO:0007669"/>
    <property type="project" value="UniProtKB-SubCell"/>
</dbReference>
<keyword evidence="2" id="KW-0732">Signal</keyword>
<organism evidence="4 5">
    <name type="scientific">Solimonas aquatica</name>
    <dbReference type="NCBI Taxonomy" id="489703"/>
    <lineage>
        <taxon>Bacteria</taxon>
        <taxon>Pseudomonadati</taxon>
        <taxon>Pseudomonadota</taxon>
        <taxon>Gammaproteobacteria</taxon>
        <taxon>Nevskiales</taxon>
        <taxon>Nevskiaceae</taxon>
        <taxon>Solimonas</taxon>
    </lineage>
</organism>
<sequence>MSTTIIRSLSLLAAAACGACAVGPDYHAPELTAPAQFKEAEGWQPAAPADDLARGDWWQRFGDAQLDALQAELNRANASIAVSEAAYRQAHALLRNARAAQLPSVGASAAVTRSGRGSASSVSGVSNSYSAGLDAAWELDLWGKLRRNVEAQRASAQASAADLANARLSLQAELASAYFQLRAVDEQQRLYEATIAAYQRSYQIAQNRYAAGVATRADVISAQAQLQNAQAAAIDLQAQRAQYEHAIAVLVGKPPAEFALAPTPYRYEPPAIPAALPAALLQRRPDVAAAERAMAAANAQIGVAVAAYYPDLSFSASGGYDSSRFAHWFEAPYRVWSLGPQLAATLFDGGARSAQVEAAHAAYDGQVASYRLSVLTAFQEVEDALAQLAVLRREQQMQDAATQAALQAAELTLNQYKAGTVDYASVAAAQATALSSQRSQLGIINNRLQASITLIKALGGGWDVKELPAS</sequence>
<keyword evidence="2 4" id="KW-0449">Lipoprotein</keyword>
<proteinExistence type="inferred from homology"/>
<accession>A0A1H9HWE1</accession>
<evidence type="ECO:0000256" key="2">
    <source>
        <dbReference type="RuleBase" id="RU362097"/>
    </source>
</evidence>
<dbReference type="InterPro" id="IPR003423">
    <property type="entry name" value="OMP_efflux"/>
</dbReference>
<dbReference type="SUPFAM" id="SSF56954">
    <property type="entry name" value="Outer membrane efflux proteins (OEP)"/>
    <property type="match status" value="1"/>
</dbReference>
<dbReference type="InterPro" id="IPR010131">
    <property type="entry name" value="MdtP/NodT-like"/>
</dbReference>
<reference evidence="4 5" key="1">
    <citation type="submission" date="2016-10" db="EMBL/GenBank/DDBJ databases">
        <authorList>
            <person name="de Groot N.N."/>
        </authorList>
    </citation>
    <scope>NUCLEOTIDE SEQUENCE [LARGE SCALE GENOMIC DNA]</scope>
    <source>
        <strain evidence="4 5">DSM 25927</strain>
    </source>
</reference>
<keyword evidence="2" id="KW-0564">Palmitate</keyword>
<comment type="subcellular location">
    <subcellularLocation>
        <location evidence="2">Cell outer membrane</location>
        <topology evidence="2">Lipid-anchor</topology>
    </subcellularLocation>
</comment>
<dbReference type="Gene3D" id="1.20.1600.10">
    <property type="entry name" value="Outer membrane efflux proteins (OEP)"/>
    <property type="match status" value="1"/>
</dbReference>
<gene>
    <name evidence="4" type="ORF">SAMN04488038_10958</name>
</gene>
<dbReference type="NCBIfam" id="TIGR01845">
    <property type="entry name" value="outer_NodT"/>
    <property type="match status" value="1"/>
</dbReference>
<keyword evidence="3" id="KW-0175">Coiled coil</keyword>
<evidence type="ECO:0000313" key="4">
    <source>
        <dbReference type="EMBL" id="SEQ66572.1"/>
    </source>
</evidence>
<dbReference type="Gene3D" id="2.20.200.10">
    <property type="entry name" value="Outer membrane efflux proteins (OEP)"/>
    <property type="match status" value="1"/>
</dbReference>
<evidence type="ECO:0000256" key="3">
    <source>
        <dbReference type="SAM" id="Coils"/>
    </source>
</evidence>
<keyword evidence="2" id="KW-1134">Transmembrane beta strand</keyword>
<dbReference type="STRING" id="489703.SAMN04488038_10958"/>